<gene>
    <name evidence="2" type="ORF">D9O36_20255</name>
</gene>
<evidence type="ECO:0000256" key="1">
    <source>
        <dbReference type="SAM" id="MobiDB-lite"/>
    </source>
</evidence>
<organism evidence="2 3">
    <name type="scientific">Zobellia amurskyensis</name>
    <dbReference type="NCBI Taxonomy" id="248905"/>
    <lineage>
        <taxon>Bacteria</taxon>
        <taxon>Pseudomonadati</taxon>
        <taxon>Bacteroidota</taxon>
        <taxon>Flavobacteriia</taxon>
        <taxon>Flavobacteriales</taxon>
        <taxon>Flavobacteriaceae</taxon>
        <taxon>Zobellia</taxon>
    </lineage>
</organism>
<reference evidence="2 3" key="1">
    <citation type="journal article" date="2019" name="Mar. Drugs">
        <title>Comparative Genomics and CAZyme Genome Repertoires of Marine Zobellia amurskyensis KMM 3526(T) and Zobellia laminariae KMM 3676(T).</title>
        <authorList>
            <person name="Chernysheva N."/>
            <person name="Bystritskaya E."/>
            <person name="Stenkova A."/>
            <person name="Golovkin I."/>
            <person name="Nedashkovskaya O."/>
            <person name="Isaeva M."/>
        </authorList>
    </citation>
    <scope>NUCLEOTIDE SEQUENCE [LARGE SCALE GENOMIC DNA]</scope>
    <source>
        <strain evidence="2 3">KMM 3526</strain>
    </source>
</reference>
<sequence length="81" mass="9268">MKTLEHSLKLLLPMVCIFFTHQTSDAQILRKLGKAAERAAERTVERRVEKETSEKTDQALDSIFEPGSGKKDKKKSRSQHQ</sequence>
<feature type="region of interest" description="Disordered" evidence="1">
    <location>
        <begin position="39"/>
        <end position="81"/>
    </location>
</feature>
<dbReference type="EMBL" id="RCNR01000072">
    <property type="protein sequence ID" value="MUH38187.1"/>
    <property type="molecule type" value="Genomic_DNA"/>
</dbReference>
<dbReference type="RefSeq" id="WP_166521643.1">
    <property type="nucleotide sequence ID" value="NZ_RCNR01000072.1"/>
</dbReference>
<protein>
    <submittedName>
        <fullName evidence="2">Uncharacterized protein</fullName>
    </submittedName>
</protein>
<name>A0A7X2ZXF4_9FLAO</name>
<dbReference type="AlphaFoldDB" id="A0A7X2ZXF4"/>
<accession>A0A7X2ZXF4</accession>
<comment type="caution">
    <text evidence="2">The sequence shown here is derived from an EMBL/GenBank/DDBJ whole genome shotgun (WGS) entry which is preliminary data.</text>
</comment>
<feature type="compositionally biased region" description="Basic and acidic residues" evidence="1">
    <location>
        <begin position="39"/>
        <end position="58"/>
    </location>
</feature>
<dbReference type="Proteomes" id="UP000540519">
    <property type="component" value="Unassembled WGS sequence"/>
</dbReference>
<evidence type="ECO:0000313" key="2">
    <source>
        <dbReference type="EMBL" id="MUH38187.1"/>
    </source>
</evidence>
<keyword evidence="3" id="KW-1185">Reference proteome</keyword>
<proteinExistence type="predicted"/>
<feature type="compositionally biased region" description="Basic residues" evidence="1">
    <location>
        <begin position="71"/>
        <end position="81"/>
    </location>
</feature>
<evidence type="ECO:0000313" key="3">
    <source>
        <dbReference type="Proteomes" id="UP000540519"/>
    </source>
</evidence>